<dbReference type="EC" id="7.2.1.3" evidence="15"/>
<evidence type="ECO:0000256" key="7">
    <source>
        <dbReference type="ARBA" id="ARBA00022692"/>
    </source>
</evidence>
<reference evidence="24" key="3">
    <citation type="submission" date="2025-09" db="UniProtKB">
        <authorList>
            <consortium name="Ensembl"/>
        </authorList>
    </citation>
    <scope>IDENTIFICATION</scope>
</reference>
<evidence type="ECO:0000256" key="16">
    <source>
        <dbReference type="ARBA" id="ARBA00024244"/>
    </source>
</evidence>
<dbReference type="SMART" id="SM00665">
    <property type="entry name" value="B561"/>
    <property type="match status" value="1"/>
</dbReference>
<keyword evidence="11 22" id="KW-1133">Transmembrane helix</keyword>
<feature type="domain" description="Cytochrome b561" evidence="23">
    <location>
        <begin position="18"/>
        <end position="223"/>
    </location>
</feature>
<keyword evidence="5" id="KW-1003">Cell membrane</keyword>
<dbReference type="STRING" id="7918.ENSLOCP00000009379"/>
<feature type="compositionally biased region" description="Basic and acidic residues" evidence="21">
    <location>
        <begin position="259"/>
        <end position="277"/>
    </location>
</feature>
<dbReference type="Ensembl" id="ENSLOCT00000009390.1">
    <property type="protein sequence ID" value="ENSLOCP00000009379.1"/>
    <property type="gene ID" value="ENSLOCG00000007725.1"/>
</dbReference>
<dbReference type="FunFam" id="1.20.120.1770:FF:000001">
    <property type="entry name" value="Cytochrome b reductase 1"/>
    <property type="match status" value="1"/>
</dbReference>
<evidence type="ECO:0000256" key="2">
    <source>
        <dbReference type="ARBA" id="ARBA00004424"/>
    </source>
</evidence>
<keyword evidence="10" id="KW-0249">Electron transport</keyword>
<keyword evidence="8" id="KW-0479">Metal-binding</keyword>
<feature type="transmembrane region" description="Helical" evidence="22">
    <location>
        <begin position="159"/>
        <end position="181"/>
    </location>
</feature>
<evidence type="ECO:0000256" key="14">
    <source>
        <dbReference type="ARBA" id="ARBA00023136"/>
    </source>
</evidence>
<dbReference type="EMBL" id="AHAT01020088">
    <property type="status" value="NOT_ANNOTATED_CDS"/>
    <property type="molecule type" value="Genomic_DNA"/>
</dbReference>
<evidence type="ECO:0000256" key="22">
    <source>
        <dbReference type="SAM" id="Phobius"/>
    </source>
</evidence>
<comment type="catalytic activity">
    <reaction evidence="18">
        <text>monodehydro-L-ascorbate radical(out) + L-ascorbate(in) = monodehydro-L-ascorbate radical(in) + L-ascorbate(out)</text>
        <dbReference type="Rhea" id="RHEA:66524"/>
        <dbReference type="ChEBI" id="CHEBI:38290"/>
        <dbReference type="ChEBI" id="CHEBI:59513"/>
    </reaction>
    <physiologicalReaction direction="left-to-right" evidence="18">
        <dbReference type="Rhea" id="RHEA:66525"/>
    </physiologicalReaction>
</comment>
<proteinExistence type="predicted"/>
<keyword evidence="13" id="KW-0408">Iron</keyword>
<keyword evidence="25" id="KW-1185">Reference proteome</keyword>
<evidence type="ECO:0000256" key="18">
    <source>
        <dbReference type="ARBA" id="ARBA00047447"/>
    </source>
</evidence>
<dbReference type="Gene3D" id="1.20.120.1770">
    <property type="match status" value="1"/>
</dbReference>
<evidence type="ECO:0000256" key="6">
    <source>
        <dbReference type="ARBA" id="ARBA00022617"/>
    </source>
</evidence>
<dbReference type="InterPro" id="IPR006593">
    <property type="entry name" value="Cyt_b561/ferric_Rdtase_TM"/>
</dbReference>
<dbReference type="InParanoid" id="W5MLX0"/>
<dbReference type="HOGENOM" id="CLU_069712_1_2_1"/>
<evidence type="ECO:0000313" key="25">
    <source>
        <dbReference type="Proteomes" id="UP000018468"/>
    </source>
</evidence>
<evidence type="ECO:0000256" key="15">
    <source>
        <dbReference type="ARBA" id="ARBA00024225"/>
    </source>
</evidence>
<keyword evidence="4" id="KW-0813">Transport</keyword>
<keyword evidence="14 22" id="KW-0472">Membrane</keyword>
<comment type="catalytic activity">
    <reaction evidence="20">
        <text>Cu(2+)(out) + L-ascorbate(in) = Cu(+)(out) + monodehydro-L-ascorbate radical(in) + H(+)</text>
        <dbReference type="Rhea" id="RHEA:66656"/>
        <dbReference type="ChEBI" id="CHEBI:15378"/>
        <dbReference type="ChEBI" id="CHEBI:29036"/>
        <dbReference type="ChEBI" id="CHEBI:38290"/>
        <dbReference type="ChEBI" id="CHEBI:49552"/>
        <dbReference type="ChEBI" id="CHEBI:59513"/>
    </reaction>
    <physiologicalReaction direction="left-to-right" evidence="20">
        <dbReference type="Rhea" id="RHEA:66657"/>
    </physiologicalReaction>
</comment>
<reference evidence="24" key="2">
    <citation type="submission" date="2025-08" db="UniProtKB">
        <authorList>
            <consortium name="Ensembl"/>
        </authorList>
    </citation>
    <scope>IDENTIFICATION</scope>
</reference>
<keyword evidence="7 22" id="KW-0812">Transmembrane</keyword>
<dbReference type="FunCoup" id="W5MLX0">
    <property type="interactions" value="142"/>
</dbReference>
<evidence type="ECO:0000256" key="9">
    <source>
        <dbReference type="ARBA" id="ARBA00022967"/>
    </source>
</evidence>
<evidence type="ECO:0000256" key="11">
    <source>
        <dbReference type="ARBA" id="ARBA00022989"/>
    </source>
</evidence>
<comment type="subcellular location">
    <subcellularLocation>
        <location evidence="2">Apical cell membrane</location>
        <topology evidence="2">Multi-pass membrane protein</topology>
    </subcellularLocation>
</comment>
<organism evidence="24 25">
    <name type="scientific">Lepisosteus oculatus</name>
    <name type="common">Spotted gar</name>
    <dbReference type="NCBI Taxonomy" id="7918"/>
    <lineage>
        <taxon>Eukaryota</taxon>
        <taxon>Metazoa</taxon>
        <taxon>Chordata</taxon>
        <taxon>Craniata</taxon>
        <taxon>Vertebrata</taxon>
        <taxon>Euteleostomi</taxon>
        <taxon>Actinopterygii</taxon>
        <taxon>Neopterygii</taxon>
        <taxon>Holostei</taxon>
        <taxon>Semionotiformes</taxon>
        <taxon>Lepisosteidae</taxon>
        <taxon>Lepisosteus</taxon>
    </lineage>
</organism>
<dbReference type="GO" id="GO:0016491">
    <property type="term" value="F:oxidoreductase activity"/>
    <property type="evidence" value="ECO:0000318"/>
    <property type="project" value="GO_Central"/>
</dbReference>
<evidence type="ECO:0000256" key="1">
    <source>
        <dbReference type="ARBA" id="ARBA00001970"/>
    </source>
</evidence>
<dbReference type="AlphaFoldDB" id="W5MLX0"/>
<keyword evidence="12" id="KW-0560">Oxidoreductase</keyword>
<dbReference type="PROSITE" id="PS50939">
    <property type="entry name" value="CYTOCHROME_B561"/>
    <property type="match status" value="1"/>
</dbReference>
<dbReference type="Pfam" id="PF03188">
    <property type="entry name" value="Cytochrom_B561"/>
    <property type="match status" value="1"/>
</dbReference>
<evidence type="ECO:0000256" key="12">
    <source>
        <dbReference type="ARBA" id="ARBA00023002"/>
    </source>
</evidence>
<dbReference type="InterPro" id="IPR043205">
    <property type="entry name" value="CYB561/CYBRD1-like"/>
</dbReference>
<dbReference type="PANTHER" id="PTHR10106:SF12">
    <property type="entry name" value="PLASMA MEMBRANE ASCORBATE-DEPENDENT REDUCTASE CYBRD1"/>
    <property type="match status" value="1"/>
</dbReference>
<accession>W5MLX0</accession>
<feature type="region of interest" description="Disordered" evidence="21">
    <location>
        <begin position="229"/>
        <end position="287"/>
    </location>
</feature>
<feature type="transmembrane region" description="Helical" evidence="22">
    <location>
        <begin position="201"/>
        <end position="222"/>
    </location>
</feature>
<evidence type="ECO:0000256" key="20">
    <source>
        <dbReference type="ARBA" id="ARBA00049459"/>
    </source>
</evidence>
<evidence type="ECO:0000256" key="4">
    <source>
        <dbReference type="ARBA" id="ARBA00022448"/>
    </source>
</evidence>
<dbReference type="GO" id="GO:0046872">
    <property type="term" value="F:metal ion binding"/>
    <property type="evidence" value="ECO:0007669"/>
    <property type="project" value="UniProtKB-KW"/>
</dbReference>
<dbReference type="GO" id="GO:0140571">
    <property type="term" value="F:transmembrane ascorbate ferrireductase activity"/>
    <property type="evidence" value="ECO:0007669"/>
    <property type="project" value="UniProtKB-EC"/>
</dbReference>
<evidence type="ECO:0000256" key="8">
    <source>
        <dbReference type="ARBA" id="ARBA00022723"/>
    </source>
</evidence>
<keyword evidence="9" id="KW-1278">Translocase</keyword>
<keyword evidence="6" id="KW-0349">Heme</keyword>
<dbReference type="PANTHER" id="PTHR10106">
    <property type="entry name" value="CYTOCHROME B561-RELATED"/>
    <property type="match status" value="1"/>
</dbReference>
<evidence type="ECO:0000256" key="10">
    <source>
        <dbReference type="ARBA" id="ARBA00022982"/>
    </source>
</evidence>
<feature type="transmembrane region" description="Helical" evidence="22">
    <location>
        <begin position="12"/>
        <end position="35"/>
    </location>
</feature>
<evidence type="ECO:0000256" key="3">
    <source>
        <dbReference type="ARBA" id="ARBA00011738"/>
    </source>
</evidence>
<feature type="compositionally biased region" description="Polar residues" evidence="21">
    <location>
        <begin position="278"/>
        <end position="287"/>
    </location>
</feature>
<reference evidence="25" key="1">
    <citation type="submission" date="2011-12" db="EMBL/GenBank/DDBJ databases">
        <title>The Draft Genome of Lepisosteus oculatus.</title>
        <authorList>
            <consortium name="The Broad Institute Genome Assembly &amp; Analysis Group"/>
            <consortium name="Computational R&amp;D Group"/>
            <consortium name="and Sequencing Platform"/>
            <person name="Di Palma F."/>
            <person name="Alfoldi J."/>
            <person name="Johnson J."/>
            <person name="Berlin A."/>
            <person name="Gnerre S."/>
            <person name="Jaffe D."/>
            <person name="MacCallum I."/>
            <person name="Young S."/>
            <person name="Walker B.J."/>
            <person name="Lander E.S."/>
            <person name="Lindblad-Toh K."/>
        </authorList>
    </citation>
    <scope>NUCLEOTIDE SEQUENCE [LARGE SCALE GENOMIC DNA]</scope>
</reference>
<evidence type="ECO:0000256" key="13">
    <source>
        <dbReference type="ARBA" id="ARBA00023004"/>
    </source>
</evidence>
<dbReference type="GO" id="GO:0005765">
    <property type="term" value="C:lysosomal membrane"/>
    <property type="evidence" value="ECO:0000318"/>
    <property type="project" value="GO_Central"/>
</dbReference>
<evidence type="ECO:0000256" key="19">
    <source>
        <dbReference type="ARBA" id="ARBA00048457"/>
    </source>
</evidence>
<comment type="cofactor">
    <cofactor evidence="1">
        <name>heme b</name>
        <dbReference type="ChEBI" id="CHEBI:60344"/>
    </cofactor>
</comment>
<evidence type="ECO:0000313" key="24">
    <source>
        <dbReference type="Ensembl" id="ENSLOCP00000009379.1"/>
    </source>
</evidence>
<dbReference type="Proteomes" id="UP000018468">
    <property type="component" value="Linkage group LG12"/>
</dbReference>
<evidence type="ECO:0000259" key="23">
    <source>
        <dbReference type="PROSITE" id="PS50939"/>
    </source>
</evidence>
<sequence>AAEMAMENYKQFLFFLATSLSVGFVAVVFVLRWVLYFRGGLAWDGDQAEFNWHPVLTVTGFIFIQGIAIVVYRLPWTWKCSKLMMKFIHAGLNTLAFIIAIISLVAVFDFHNTKNIPNMYSLHSWVGLAAVILYALQLLLGLCIYLVPITPVSIRAAFMPIHVFSGLFIFASVIAAALMGITEKLIFSLNNPKYSSSPPEAIFVNVLGLLLLLYGALILWIATRSPWKRPSEQSAPARLTNGGGCKSDREGLTMSDSVAEVRNEPDPSSEARRRNPNQDEAGQRSTM</sequence>
<comment type="catalytic activity">
    <reaction evidence="19">
        <text>Fe(3+)(out) + L-ascorbate(in) = monodehydro-L-ascorbate radical(in) + Fe(2+)(out) + H(+)</text>
        <dbReference type="Rhea" id="RHEA:30403"/>
        <dbReference type="ChEBI" id="CHEBI:15378"/>
        <dbReference type="ChEBI" id="CHEBI:29033"/>
        <dbReference type="ChEBI" id="CHEBI:29034"/>
        <dbReference type="ChEBI" id="CHEBI:38290"/>
        <dbReference type="ChEBI" id="CHEBI:59513"/>
        <dbReference type="EC" id="7.2.1.3"/>
    </reaction>
    <physiologicalReaction direction="left-to-right" evidence="19">
        <dbReference type="Rhea" id="RHEA:30404"/>
    </physiologicalReaction>
</comment>
<feature type="transmembrane region" description="Helical" evidence="22">
    <location>
        <begin position="128"/>
        <end position="147"/>
    </location>
</feature>
<evidence type="ECO:0000256" key="21">
    <source>
        <dbReference type="SAM" id="MobiDB-lite"/>
    </source>
</evidence>
<dbReference type="eggNOG" id="KOG1619">
    <property type="taxonomic scope" value="Eukaryota"/>
</dbReference>
<evidence type="ECO:0000256" key="17">
    <source>
        <dbReference type="ARBA" id="ARBA00031718"/>
    </source>
</evidence>
<evidence type="ECO:0000256" key="5">
    <source>
        <dbReference type="ARBA" id="ARBA00022475"/>
    </source>
</evidence>
<feature type="transmembrane region" description="Helical" evidence="22">
    <location>
        <begin position="87"/>
        <end position="108"/>
    </location>
</feature>
<dbReference type="GeneTree" id="ENSGT00950000183197"/>
<dbReference type="Bgee" id="ENSLOCG00000007725">
    <property type="expression patterns" value="Expressed in zone of skin and 13 other cell types or tissues"/>
</dbReference>
<dbReference type="OMA" id="NWHPVLA"/>
<protein>
    <recommendedName>
        <fullName evidence="16">Plasma membrane ascorbate-dependent reductase CYBRD1</fullName>
        <ecNumber evidence="15">7.2.1.3</ecNumber>
    </recommendedName>
    <alternativeName>
        <fullName evidence="17">Cytochrome b reductase 1</fullName>
    </alternativeName>
</protein>
<dbReference type="GO" id="GO:0016324">
    <property type="term" value="C:apical plasma membrane"/>
    <property type="evidence" value="ECO:0007669"/>
    <property type="project" value="UniProtKB-SubCell"/>
</dbReference>
<name>W5MLX0_LEPOC</name>
<feature type="transmembrane region" description="Helical" evidence="22">
    <location>
        <begin position="55"/>
        <end position="75"/>
    </location>
</feature>
<comment type="subunit">
    <text evidence="3">Homodimer.</text>
</comment>